<comment type="similarity">
    <text evidence="11">Belongs to the alpha-IPM synthase/homocitrate synthase family.</text>
</comment>
<evidence type="ECO:0000313" key="13">
    <source>
        <dbReference type="EMBL" id="EHQ35213.1"/>
    </source>
</evidence>
<dbReference type="InterPro" id="IPR002034">
    <property type="entry name" value="AIPM/Hcit_synth_CS"/>
</dbReference>
<evidence type="ECO:0000256" key="10">
    <source>
        <dbReference type="ARBA" id="ARBA00069691"/>
    </source>
</evidence>
<dbReference type="InParanoid" id="H1Z006"/>
<keyword evidence="7 11" id="KW-0808">Transferase</keyword>
<dbReference type="PANTHER" id="PTHR10277">
    <property type="entry name" value="HOMOCITRATE SYNTHASE-RELATED"/>
    <property type="match status" value="1"/>
</dbReference>
<dbReference type="InterPro" id="IPR036230">
    <property type="entry name" value="LeuA_allosteric_dom_sf"/>
</dbReference>
<keyword evidence="8" id="KW-0100">Branched-chain amino acid biosynthesis</keyword>
<dbReference type="AlphaFoldDB" id="H1Z006"/>
<reference evidence="13 14" key="1">
    <citation type="submission" date="2011-10" db="EMBL/GenBank/DDBJ databases">
        <title>The Improved High-Quality Draft genome of Methanoplanus limicola DSM 2279.</title>
        <authorList>
            <consortium name="US DOE Joint Genome Institute (JGI-PGF)"/>
            <person name="Lucas S."/>
            <person name="Copeland A."/>
            <person name="Lapidus A."/>
            <person name="Glavina del Rio T."/>
            <person name="Dalin E."/>
            <person name="Tice H."/>
            <person name="Bruce D."/>
            <person name="Goodwin L."/>
            <person name="Pitluck S."/>
            <person name="Peters L."/>
            <person name="Mikhailova N."/>
            <person name="Lu M."/>
            <person name="Kyrpides N."/>
            <person name="Mavromatis K."/>
            <person name="Ivanova N."/>
            <person name="Markowitz V."/>
            <person name="Cheng J.-F."/>
            <person name="Hugenholtz P."/>
            <person name="Woyke T."/>
            <person name="Wu D."/>
            <person name="Wirth R."/>
            <person name="Brambilla E.-M."/>
            <person name="Klenk H.-P."/>
            <person name="Eisen J.A."/>
        </authorList>
    </citation>
    <scope>NUCLEOTIDE SEQUENCE [LARGE SCALE GENOMIC DNA]</scope>
    <source>
        <strain evidence="13 14">DSM 2279</strain>
    </source>
</reference>
<dbReference type="FunCoup" id="H1Z006">
    <property type="interactions" value="213"/>
</dbReference>
<name>H1Z006_9EURY</name>
<evidence type="ECO:0000256" key="5">
    <source>
        <dbReference type="ARBA" id="ARBA00022605"/>
    </source>
</evidence>
<dbReference type="PROSITE" id="PS00815">
    <property type="entry name" value="AIPM_HOMOCIT_SYNTH_1"/>
    <property type="match status" value="1"/>
</dbReference>
<dbReference type="CDD" id="cd07940">
    <property type="entry name" value="DRE_TIM_IPMS"/>
    <property type="match status" value="1"/>
</dbReference>
<accession>H1Z006</accession>
<dbReference type="HOGENOM" id="CLU_022158_0_1_2"/>
<dbReference type="Proteomes" id="UP000005741">
    <property type="component" value="Chromosome"/>
</dbReference>
<dbReference type="GO" id="GO:0003852">
    <property type="term" value="F:2-isopropylmalate synthase activity"/>
    <property type="evidence" value="ECO:0007669"/>
    <property type="project" value="UniProtKB-EC"/>
</dbReference>
<dbReference type="STRING" id="937775.Metlim_1102"/>
<evidence type="ECO:0000256" key="6">
    <source>
        <dbReference type="ARBA" id="ARBA00022624"/>
    </source>
</evidence>
<proteinExistence type="inferred from homology"/>
<gene>
    <name evidence="13" type="ORF">Metlim_1102</name>
</gene>
<dbReference type="Pfam" id="PF22617">
    <property type="entry name" value="HCS_D2"/>
    <property type="match status" value="1"/>
</dbReference>
<dbReference type="SUPFAM" id="SSF110921">
    <property type="entry name" value="2-isopropylmalate synthase LeuA, allosteric (dimerisation) domain"/>
    <property type="match status" value="1"/>
</dbReference>
<dbReference type="PANTHER" id="PTHR10277:SF9">
    <property type="entry name" value="2-ISOPROPYLMALATE SYNTHASE 1, CHLOROPLASTIC-RELATED"/>
    <property type="match status" value="1"/>
</dbReference>
<dbReference type="InterPro" id="IPR013785">
    <property type="entry name" value="Aldolase_TIM"/>
</dbReference>
<dbReference type="PROSITE" id="PS00816">
    <property type="entry name" value="AIPM_HOMOCIT_SYNTH_2"/>
    <property type="match status" value="1"/>
</dbReference>
<dbReference type="EC" id="2.3.3.13" evidence="3"/>
<evidence type="ECO:0000256" key="4">
    <source>
        <dbReference type="ARBA" id="ARBA00022430"/>
    </source>
</evidence>
<dbReference type="SUPFAM" id="SSF51569">
    <property type="entry name" value="Aldolase"/>
    <property type="match status" value="1"/>
</dbReference>
<dbReference type="RefSeq" id="WP_004076956.1">
    <property type="nucleotide sequence ID" value="NZ_CM001436.1"/>
</dbReference>
<dbReference type="PROSITE" id="PS50991">
    <property type="entry name" value="PYR_CT"/>
    <property type="match status" value="1"/>
</dbReference>
<comment type="pathway">
    <text evidence="2">Amino-acid biosynthesis; L-leucine biosynthesis; L-leucine from 3-methyl-2-oxobutanoate: step 1/4.</text>
</comment>
<sequence length="507" mass="54081">MSVFDTTLRDGEQTPGVSFTIDQKIEIARRLSDIGVSMIEAGFPASSDAEFDNVRRIVEADTGAPICGLARSVKGDVDRCVDAGVDMVHVFIPTSEIQRIHTIKKTHPQVVEITDDIVRYAASKCDRVMFSAMDATRTGIKDLIEVYSTASGAGAEIVNIPDTVGIFTPTAMKDMVSAVREHVNCRIDVHCHNDFGLAVANTVSAVEAGADQVQVTVNGIGERAGNADISQTVMIMEAIYGIKTGIVTEKLVETSRLVSRFSGIAVPPVQPVVGDNAFSHESGIHSHGVLSNPGTFEPGIMTPEMVGHRRRFKLGKHAGSHAVRQTLVDAGINPDDKELEEIVRRMKEISGRGKKVTDNDLFQIADTVMDSDVSEKAIEIDDISIFTGIHAIPTASVRAFVYGKEKVCSSTGDGPVDAAMNALMGIIPKPVELKSYQVEAISGGTDAIGCVTIAVEDSRGRVFDSSATNSDIVLASVEAMVNALNLVYRANREPGLAGSADSGQVLK</sequence>
<organism evidence="13 14">
    <name type="scientific">Methanoplanus limicola DSM 2279</name>
    <dbReference type="NCBI Taxonomy" id="937775"/>
    <lineage>
        <taxon>Archaea</taxon>
        <taxon>Methanobacteriati</taxon>
        <taxon>Methanobacteriota</taxon>
        <taxon>Stenosarchaea group</taxon>
        <taxon>Methanomicrobia</taxon>
        <taxon>Methanomicrobiales</taxon>
        <taxon>Methanomicrobiaceae</taxon>
        <taxon>Methanoplanus</taxon>
    </lineage>
</organism>
<keyword evidence="5" id="KW-0028">Amino-acid biosynthesis</keyword>
<evidence type="ECO:0000313" key="14">
    <source>
        <dbReference type="Proteomes" id="UP000005741"/>
    </source>
</evidence>
<dbReference type="GO" id="GO:0019298">
    <property type="term" value="P:coenzyme B biosynthetic process"/>
    <property type="evidence" value="ECO:0007669"/>
    <property type="project" value="TreeGrafter"/>
</dbReference>
<feature type="domain" description="Pyruvate carboxyltransferase" evidence="12">
    <location>
        <begin position="1"/>
        <end position="252"/>
    </location>
</feature>
<dbReference type="OrthoDB" id="6555at2157"/>
<evidence type="ECO:0000256" key="8">
    <source>
        <dbReference type="ARBA" id="ARBA00023304"/>
    </source>
</evidence>
<dbReference type="Pfam" id="PF08502">
    <property type="entry name" value="LeuA_dimer"/>
    <property type="match status" value="1"/>
</dbReference>
<dbReference type="SMART" id="SM00917">
    <property type="entry name" value="LeuA_dimer"/>
    <property type="match status" value="1"/>
</dbReference>
<dbReference type="Gene3D" id="3.20.20.70">
    <property type="entry name" value="Aldolase class I"/>
    <property type="match status" value="1"/>
</dbReference>
<dbReference type="FunFam" id="1.10.238.260:FF:000001">
    <property type="entry name" value="2-isopropylmalate synthase"/>
    <property type="match status" value="1"/>
</dbReference>
<dbReference type="GO" id="GO:0009098">
    <property type="term" value="P:L-leucine biosynthetic process"/>
    <property type="evidence" value="ECO:0007669"/>
    <property type="project" value="UniProtKB-KW"/>
</dbReference>
<dbReference type="InterPro" id="IPR050073">
    <property type="entry name" value="2-IPM_HCS-like"/>
</dbReference>
<dbReference type="InterPro" id="IPR000891">
    <property type="entry name" value="PYR_CT"/>
</dbReference>
<dbReference type="EMBL" id="CM001436">
    <property type="protein sequence ID" value="EHQ35213.1"/>
    <property type="molecule type" value="Genomic_DNA"/>
</dbReference>
<dbReference type="Gene3D" id="3.30.160.270">
    <property type="match status" value="1"/>
</dbReference>
<protein>
    <recommendedName>
        <fullName evidence="10">Probable 2-isopropylmalate synthase</fullName>
        <ecNumber evidence="3">2.3.3.13</ecNumber>
    </recommendedName>
    <alternativeName>
        <fullName evidence="9">Alpha-IPM synthase</fullName>
    </alternativeName>
</protein>
<keyword evidence="13" id="KW-0670">Pyruvate</keyword>
<dbReference type="InterPro" id="IPR054691">
    <property type="entry name" value="LeuA/HCS_post-cat"/>
</dbReference>
<evidence type="ECO:0000256" key="1">
    <source>
        <dbReference type="ARBA" id="ARBA00003715"/>
    </source>
</evidence>
<keyword evidence="4" id="KW-0432">Leucine biosynthesis</keyword>
<dbReference type="PATRIC" id="fig|937775.9.peg.1267"/>
<dbReference type="NCBIfam" id="NF002085">
    <property type="entry name" value="PRK00915.1-2"/>
    <property type="match status" value="1"/>
</dbReference>
<dbReference type="Pfam" id="PF00682">
    <property type="entry name" value="HMGL-like"/>
    <property type="match status" value="1"/>
</dbReference>
<evidence type="ECO:0000256" key="11">
    <source>
        <dbReference type="RuleBase" id="RU003523"/>
    </source>
</evidence>
<evidence type="ECO:0000256" key="7">
    <source>
        <dbReference type="ARBA" id="ARBA00022679"/>
    </source>
</evidence>
<comment type="function">
    <text evidence="1">Catalyzes the condensation of the acetyl group of acetyl-CoA with 3-methyl-2-oxobutanoate (2-oxoisovalerate) to form 3-carboxy-3-hydroxy-4-methylpentanoate (2-isopropylmalate).</text>
</comment>
<dbReference type="FunFam" id="3.20.20.70:FF:000010">
    <property type="entry name" value="2-isopropylmalate synthase"/>
    <property type="match status" value="1"/>
</dbReference>
<dbReference type="Gene3D" id="1.10.238.260">
    <property type="match status" value="1"/>
</dbReference>
<dbReference type="GO" id="GO:0009097">
    <property type="term" value="P:isoleucine biosynthetic process"/>
    <property type="evidence" value="ECO:0007669"/>
    <property type="project" value="UniProtKB-KW"/>
</dbReference>
<evidence type="ECO:0000256" key="9">
    <source>
        <dbReference type="ARBA" id="ARBA00029993"/>
    </source>
</evidence>
<evidence type="ECO:0000256" key="3">
    <source>
        <dbReference type="ARBA" id="ARBA00012973"/>
    </source>
</evidence>
<evidence type="ECO:0000259" key="12">
    <source>
        <dbReference type="PROSITE" id="PS50991"/>
    </source>
</evidence>
<evidence type="ECO:0000256" key="2">
    <source>
        <dbReference type="ARBA" id="ARBA00004689"/>
    </source>
</evidence>
<keyword evidence="6" id="KW-0412">Isoleucine biosynthesis</keyword>
<dbReference type="InterPro" id="IPR013709">
    <property type="entry name" value="2-isopropylmalate_synth_dimer"/>
</dbReference>
<keyword evidence="14" id="KW-1185">Reference proteome</keyword>